<proteinExistence type="predicted"/>
<evidence type="ECO:0000313" key="2">
    <source>
        <dbReference type="Proteomes" id="UP000011612"/>
    </source>
</evidence>
<comment type="caution">
    <text evidence="1">The sequence shown here is derived from an EMBL/GenBank/DDBJ whole genome shotgun (WGS) entry which is preliminary data.</text>
</comment>
<reference evidence="1 2" key="1">
    <citation type="journal article" date="2014" name="PLoS Genet.">
        <title>Phylogenetically driven sequencing of extremely halophilic archaea reveals strategies for static and dynamic osmo-response.</title>
        <authorList>
            <person name="Becker E.A."/>
            <person name="Seitzer P.M."/>
            <person name="Tritt A."/>
            <person name="Larsen D."/>
            <person name="Krusor M."/>
            <person name="Yao A.I."/>
            <person name="Wu D."/>
            <person name="Madern D."/>
            <person name="Eisen J.A."/>
            <person name="Darling A.E."/>
            <person name="Facciotti M.T."/>
        </authorList>
    </citation>
    <scope>NUCLEOTIDE SEQUENCE [LARGE SCALE GENOMIC DNA]</scope>
    <source>
        <strain evidence="1 2">ATCC BAA-1513</strain>
    </source>
</reference>
<dbReference type="AlphaFoldDB" id="M0HIR9"/>
<feature type="non-terminal residue" evidence="1">
    <location>
        <position position="1"/>
    </location>
</feature>
<protein>
    <submittedName>
        <fullName evidence="1">Uncharacterized protein</fullName>
    </submittedName>
</protein>
<gene>
    <name evidence="1" type="ORF">C453_12631</name>
</gene>
<sequence>TYQQGGAVTLDLTMIYGDEPDLSTSITPSNVQKPTDSDVVAFHGFDVSVDGATVTKLQNATLQLSPNARFHRGNGRHPVDAVIGDVTPTLSTTGIYSGPEEIERAYGSTGATTPADRLDAVNGTVTTTNGSGTTDTYNLTGLKPQGYNWQDLIAADTDLTDPVTYNINDVTVA</sequence>
<accession>M0HIR9</accession>
<evidence type="ECO:0000313" key="1">
    <source>
        <dbReference type="EMBL" id="ELZ84391.1"/>
    </source>
</evidence>
<keyword evidence="2" id="KW-1185">Reference proteome</keyword>
<name>M0HIR9_HALEO</name>
<dbReference type="RefSeq" id="WP_008324938.1">
    <property type="nucleotide sequence ID" value="NZ_AOLK01000020.1"/>
</dbReference>
<organism evidence="1 2">
    <name type="scientific">Haloferax elongans ATCC BAA-1513</name>
    <dbReference type="NCBI Taxonomy" id="1230453"/>
    <lineage>
        <taxon>Archaea</taxon>
        <taxon>Methanobacteriati</taxon>
        <taxon>Methanobacteriota</taxon>
        <taxon>Stenosarchaea group</taxon>
        <taxon>Halobacteria</taxon>
        <taxon>Halobacteriales</taxon>
        <taxon>Haloferacaceae</taxon>
        <taxon>Haloferax</taxon>
    </lineage>
</organism>
<dbReference type="EMBL" id="AOLK01000020">
    <property type="protein sequence ID" value="ELZ84391.1"/>
    <property type="molecule type" value="Genomic_DNA"/>
</dbReference>
<dbReference type="Proteomes" id="UP000011612">
    <property type="component" value="Unassembled WGS sequence"/>
</dbReference>
<dbReference type="PATRIC" id="fig|1230453.4.peg.2499"/>
<dbReference type="STRING" id="1230453.C453_12631"/>